<keyword evidence="4" id="KW-1185">Reference proteome</keyword>
<evidence type="ECO:0000313" key="3">
    <source>
        <dbReference type="EnsemblPlants" id="Kaladp0046s0074.1.v1.1"/>
    </source>
</evidence>
<evidence type="ECO:0000256" key="1">
    <source>
        <dbReference type="SAM" id="SignalP"/>
    </source>
</evidence>
<sequence>MFAKEGFHVLLFFFFLIGFAASQRFISEDALHSHGSVSRHLLQAKAACTEDFENKNYTILTSQCKGPRFTAEACCTAFKEFACPFVDKINDENSDCATTMFSYINLYGKYPPGLFANLCREGKDGLACPANETTPASVKDQKSNVGSKNSGSPLLMLFGGLVGGMLIHFF</sequence>
<dbReference type="EnsemblPlants" id="Kaladp0046s0074.1.v1.1">
    <property type="protein sequence ID" value="Kaladp0046s0074.1.v1.1"/>
    <property type="gene ID" value="Kaladp0046s0074.v1.1"/>
</dbReference>
<protein>
    <recommendedName>
        <fullName evidence="2">GPI-anchored protein LLG1-like domain-containing protein</fullName>
    </recommendedName>
</protein>
<dbReference type="InterPro" id="IPR039307">
    <property type="entry name" value="LORELEI-like"/>
</dbReference>
<feature type="signal peptide" evidence="1">
    <location>
        <begin position="1"/>
        <end position="22"/>
    </location>
</feature>
<evidence type="ECO:0000313" key="4">
    <source>
        <dbReference type="Proteomes" id="UP000594263"/>
    </source>
</evidence>
<dbReference type="Pfam" id="PF26578">
    <property type="entry name" value="LLG1"/>
    <property type="match status" value="1"/>
</dbReference>
<dbReference type="PANTHER" id="PTHR31533">
    <property type="entry name" value="GPI-ANCHORED PROTEIN LLG1-RELATED-RELATED"/>
    <property type="match status" value="1"/>
</dbReference>
<dbReference type="Proteomes" id="UP000594263">
    <property type="component" value="Unplaced"/>
</dbReference>
<keyword evidence="1" id="KW-0732">Signal</keyword>
<dbReference type="PANTHER" id="PTHR31533:SF2">
    <property type="entry name" value="GPI-ANCHORED PROTEIN LLG1"/>
    <property type="match status" value="1"/>
</dbReference>
<dbReference type="OMA" id="ACCTAFK"/>
<feature type="chain" id="PRO_5029544504" description="GPI-anchored protein LLG1-like domain-containing protein" evidence="1">
    <location>
        <begin position="23"/>
        <end position="170"/>
    </location>
</feature>
<evidence type="ECO:0000259" key="2">
    <source>
        <dbReference type="Pfam" id="PF26578"/>
    </source>
</evidence>
<feature type="domain" description="GPI-anchored protein LLG1-like" evidence="2">
    <location>
        <begin position="51"/>
        <end position="126"/>
    </location>
</feature>
<dbReference type="InterPro" id="IPR058888">
    <property type="entry name" value="LLG1-like"/>
</dbReference>
<reference evidence="3" key="1">
    <citation type="submission" date="2021-01" db="UniProtKB">
        <authorList>
            <consortium name="EnsemblPlants"/>
        </authorList>
    </citation>
    <scope>IDENTIFICATION</scope>
</reference>
<accession>A0A7N0TUD4</accession>
<organism evidence="3 4">
    <name type="scientific">Kalanchoe fedtschenkoi</name>
    <name type="common">Lavender scallops</name>
    <name type="synonym">South American air plant</name>
    <dbReference type="NCBI Taxonomy" id="63787"/>
    <lineage>
        <taxon>Eukaryota</taxon>
        <taxon>Viridiplantae</taxon>
        <taxon>Streptophyta</taxon>
        <taxon>Embryophyta</taxon>
        <taxon>Tracheophyta</taxon>
        <taxon>Spermatophyta</taxon>
        <taxon>Magnoliopsida</taxon>
        <taxon>eudicotyledons</taxon>
        <taxon>Gunneridae</taxon>
        <taxon>Pentapetalae</taxon>
        <taxon>Saxifragales</taxon>
        <taxon>Crassulaceae</taxon>
        <taxon>Kalanchoe</taxon>
    </lineage>
</organism>
<dbReference type="AlphaFoldDB" id="A0A7N0TUD4"/>
<dbReference type="Gramene" id="Kaladp0046s0074.1.v1.1">
    <property type="protein sequence ID" value="Kaladp0046s0074.1.v1.1"/>
    <property type="gene ID" value="Kaladp0046s0074.v1.1"/>
</dbReference>
<proteinExistence type="predicted"/>
<name>A0A7N0TUD4_KALFE</name>